<organism evidence="2 3">
    <name type="scientific">Roseateles puraquae</name>
    <dbReference type="NCBI Taxonomy" id="431059"/>
    <lineage>
        <taxon>Bacteria</taxon>
        <taxon>Pseudomonadati</taxon>
        <taxon>Pseudomonadota</taxon>
        <taxon>Betaproteobacteria</taxon>
        <taxon>Burkholderiales</taxon>
        <taxon>Sphaerotilaceae</taxon>
        <taxon>Roseateles</taxon>
    </lineage>
</organism>
<dbReference type="AlphaFoldDB" id="A0A254MZN4"/>
<evidence type="ECO:0000313" key="2">
    <source>
        <dbReference type="EMBL" id="OWR00813.1"/>
    </source>
</evidence>
<evidence type="ECO:0000313" key="3">
    <source>
        <dbReference type="Proteomes" id="UP000197446"/>
    </source>
</evidence>
<gene>
    <name evidence="2" type="ORF">CDO81_24085</name>
</gene>
<evidence type="ECO:0008006" key="4">
    <source>
        <dbReference type="Google" id="ProtNLM"/>
    </source>
</evidence>
<accession>A0A254MZN4</accession>
<comment type="caution">
    <text evidence="2">The sequence shown here is derived from an EMBL/GenBank/DDBJ whole genome shotgun (WGS) entry which is preliminary data.</text>
</comment>
<keyword evidence="3" id="KW-1185">Reference proteome</keyword>
<keyword evidence="1" id="KW-0732">Signal</keyword>
<feature type="chain" id="PRO_5012264959" description="Metallothionein" evidence="1">
    <location>
        <begin position="20"/>
        <end position="63"/>
    </location>
</feature>
<sequence length="63" mass="6080">MNSMSTTLARTLASAVVTAAALSGCAMMCGARKCGGCTAVQKCGASKCGACKAKKCGACGAKK</sequence>
<dbReference type="EMBL" id="NISI01000014">
    <property type="protein sequence ID" value="OWR00813.1"/>
    <property type="molecule type" value="Genomic_DNA"/>
</dbReference>
<name>A0A254MZN4_9BURK</name>
<dbReference type="RefSeq" id="WP_088485798.1">
    <property type="nucleotide sequence ID" value="NZ_NISI01000014.1"/>
</dbReference>
<proteinExistence type="predicted"/>
<reference evidence="2 3" key="1">
    <citation type="journal article" date="2007" name="Int. J. Syst. Evol. Microbiol.">
        <title>Description of Pelomonas aquatica sp. nov. and Pelomonas puraquae sp. nov., isolated from industrial and haemodialysis water.</title>
        <authorList>
            <person name="Gomila M."/>
            <person name="Bowien B."/>
            <person name="Falsen E."/>
            <person name="Moore E.R."/>
            <person name="Lalucat J."/>
        </authorList>
    </citation>
    <scope>NUCLEOTIDE SEQUENCE [LARGE SCALE GENOMIC DNA]</scope>
    <source>
        <strain evidence="2 3">CCUG 52769</strain>
    </source>
</reference>
<feature type="signal peptide" evidence="1">
    <location>
        <begin position="1"/>
        <end position="19"/>
    </location>
</feature>
<evidence type="ECO:0000256" key="1">
    <source>
        <dbReference type="SAM" id="SignalP"/>
    </source>
</evidence>
<dbReference type="Proteomes" id="UP000197446">
    <property type="component" value="Unassembled WGS sequence"/>
</dbReference>
<protein>
    <recommendedName>
        <fullName evidence="4">Metallothionein</fullName>
    </recommendedName>
</protein>